<evidence type="ECO:0000313" key="1">
    <source>
        <dbReference type="EMBL" id="SVC51355.1"/>
    </source>
</evidence>
<dbReference type="EMBL" id="UINC01095346">
    <property type="protein sequence ID" value="SVC51355.1"/>
    <property type="molecule type" value="Genomic_DNA"/>
</dbReference>
<protein>
    <recommendedName>
        <fullName evidence="2">Aminoglycoside phosphotransferase domain-containing protein</fullName>
    </recommendedName>
</protein>
<sequence>MNSRKEKKDYSLEHPPELLRPDFKQESVEKASWDFFGIQGTAKELPGERDRNYLIQDSKNQRFVLKIFNQCEKRELLEIQNVALQRTLNVLGPGRAPELMLSPSN</sequence>
<organism evidence="1">
    <name type="scientific">marine metagenome</name>
    <dbReference type="NCBI Taxonomy" id="408172"/>
    <lineage>
        <taxon>unclassified sequences</taxon>
        <taxon>metagenomes</taxon>
        <taxon>ecological metagenomes</taxon>
    </lineage>
</organism>
<reference evidence="1" key="1">
    <citation type="submission" date="2018-05" db="EMBL/GenBank/DDBJ databases">
        <authorList>
            <person name="Lanie J.A."/>
            <person name="Ng W.-L."/>
            <person name="Kazmierczak K.M."/>
            <person name="Andrzejewski T.M."/>
            <person name="Davidsen T.M."/>
            <person name="Wayne K.J."/>
            <person name="Tettelin H."/>
            <person name="Glass J.I."/>
            <person name="Rusch D."/>
            <person name="Podicherti R."/>
            <person name="Tsui H.-C.T."/>
            <person name="Winkler M.E."/>
        </authorList>
    </citation>
    <scope>NUCLEOTIDE SEQUENCE</scope>
</reference>
<feature type="non-terminal residue" evidence="1">
    <location>
        <position position="105"/>
    </location>
</feature>
<accession>A0A382MTD0</accession>
<name>A0A382MTD0_9ZZZZ</name>
<dbReference type="AlphaFoldDB" id="A0A382MTD0"/>
<evidence type="ECO:0008006" key="2">
    <source>
        <dbReference type="Google" id="ProtNLM"/>
    </source>
</evidence>
<proteinExistence type="predicted"/>
<gene>
    <name evidence="1" type="ORF">METZ01_LOCUS304209</name>
</gene>